<dbReference type="SUPFAM" id="SSF53822">
    <property type="entry name" value="Periplasmic binding protein-like I"/>
    <property type="match status" value="1"/>
</dbReference>
<name>A0A1I5VUL4_9RHOB</name>
<evidence type="ECO:0000259" key="6">
    <source>
        <dbReference type="PROSITE" id="PS50943"/>
    </source>
</evidence>
<feature type="domain" description="HTH cro/C1-type" evidence="6">
    <location>
        <begin position="25"/>
        <end position="68"/>
    </location>
</feature>
<dbReference type="RefSeq" id="WP_245759357.1">
    <property type="nucleotide sequence ID" value="NZ_FOXA01000036.1"/>
</dbReference>
<dbReference type="GO" id="GO:0003700">
    <property type="term" value="F:DNA-binding transcription factor activity"/>
    <property type="evidence" value="ECO:0007669"/>
    <property type="project" value="TreeGrafter"/>
</dbReference>
<dbReference type="SUPFAM" id="SSF47413">
    <property type="entry name" value="lambda repressor-like DNA-binding domains"/>
    <property type="match status" value="1"/>
</dbReference>
<dbReference type="InterPro" id="IPR001387">
    <property type="entry name" value="Cro/C1-type_HTH"/>
</dbReference>
<keyword evidence="1" id="KW-0805">Transcription regulation</keyword>
<keyword evidence="3" id="KW-0804">Transcription</keyword>
<dbReference type="Proteomes" id="UP000199356">
    <property type="component" value="Unassembled WGS sequence"/>
</dbReference>
<accession>A0A1I5VUL4</accession>
<feature type="region of interest" description="Disordered" evidence="4">
    <location>
        <begin position="1"/>
        <end position="22"/>
    </location>
</feature>
<organism evidence="7 8">
    <name type="scientific">Tranquillimonas alkanivorans</name>
    <dbReference type="NCBI Taxonomy" id="441119"/>
    <lineage>
        <taxon>Bacteria</taxon>
        <taxon>Pseudomonadati</taxon>
        <taxon>Pseudomonadota</taxon>
        <taxon>Alphaproteobacteria</taxon>
        <taxon>Rhodobacterales</taxon>
        <taxon>Roseobacteraceae</taxon>
        <taxon>Tranquillimonas</taxon>
    </lineage>
</organism>
<evidence type="ECO:0000259" key="5">
    <source>
        <dbReference type="PROSITE" id="PS50932"/>
    </source>
</evidence>
<dbReference type="PANTHER" id="PTHR30146:SF33">
    <property type="entry name" value="TRANSCRIPTIONAL REGULATOR"/>
    <property type="match status" value="1"/>
</dbReference>
<dbReference type="GO" id="GO:0000976">
    <property type="term" value="F:transcription cis-regulatory region binding"/>
    <property type="evidence" value="ECO:0007669"/>
    <property type="project" value="TreeGrafter"/>
</dbReference>
<evidence type="ECO:0000313" key="7">
    <source>
        <dbReference type="EMBL" id="SFQ11238.1"/>
    </source>
</evidence>
<keyword evidence="2" id="KW-0238">DNA-binding</keyword>
<dbReference type="Gene3D" id="1.10.260.40">
    <property type="entry name" value="lambda repressor-like DNA-binding domains"/>
    <property type="match status" value="1"/>
</dbReference>
<evidence type="ECO:0000256" key="1">
    <source>
        <dbReference type="ARBA" id="ARBA00023015"/>
    </source>
</evidence>
<dbReference type="InterPro" id="IPR046335">
    <property type="entry name" value="LacI/GalR-like_sensor"/>
</dbReference>
<dbReference type="Pfam" id="PF00356">
    <property type="entry name" value="LacI"/>
    <property type="match status" value="1"/>
</dbReference>
<dbReference type="CDD" id="cd01575">
    <property type="entry name" value="PBP1_GntR"/>
    <property type="match status" value="1"/>
</dbReference>
<feature type="domain" description="HTH lacI-type" evidence="5">
    <location>
        <begin position="24"/>
        <end position="78"/>
    </location>
</feature>
<dbReference type="InterPro" id="IPR028082">
    <property type="entry name" value="Peripla_BP_I"/>
</dbReference>
<evidence type="ECO:0000313" key="8">
    <source>
        <dbReference type="Proteomes" id="UP000199356"/>
    </source>
</evidence>
<proteinExistence type="predicted"/>
<keyword evidence="8" id="KW-1185">Reference proteome</keyword>
<evidence type="ECO:0000256" key="4">
    <source>
        <dbReference type="SAM" id="MobiDB-lite"/>
    </source>
</evidence>
<protein>
    <submittedName>
        <fullName evidence="7">Transcriptional regulator, LacI family</fullName>
    </submittedName>
</protein>
<dbReference type="Gene3D" id="3.40.50.2300">
    <property type="match status" value="2"/>
</dbReference>
<dbReference type="STRING" id="441119.SAMN04488047_13612"/>
<dbReference type="InterPro" id="IPR000843">
    <property type="entry name" value="HTH_LacI"/>
</dbReference>
<dbReference type="PROSITE" id="PS50932">
    <property type="entry name" value="HTH_LACI_2"/>
    <property type="match status" value="1"/>
</dbReference>
<dbReference type="SMART" id="SM00354">
    <property type="entry name" value="HTH_LACI"/>
    <property type="match status" value="1"/>
</dbReference>
<gene>
    <name evidence="7" type="ORF">SAMN04488047_13612</name>
</gene>
<evidence type="ECO:0000256" key="2">
    <source>
        <dbReference type="ARBA" id="ARBA00023125"/>
    </source>
</evidence>
<reference evidence="7 8" key="1">
    <citation type="submission" date="2016-10" db="EMBL/GenBank/DDBJ databases">
        <authorList>
            <person name="de Groot N.N."/>
        </authorList>
    </citation>
    <scope>NUCLEOTIDE SEQUENCE [LARGE SCALE GENOMIC DNA]</scope>
    <source>
        <strain evidence="7 8">DSM 19547</strain>
    </source>
</reference>
<dbReference type="CDD" id="cd01392">
    <property type="entry name" value="HTH_LacI"/>
    <property type="match status" value="1"/>
</dbReference>
<dbReference type="EMBL" id="FOXA01000036">
    <property type="protein sequence ID" value="SFQ11238.1"/>
    <property type="molecule type" value="Genomic_DNA"/>
</dbReference>
<dbReference type="AlphaFoldDB" id="A0A1I5VUL4"/>
<evidence type="ECO:0000256" key="3">
    <source>
        <dbReference type="ARBA" id="ARBA00023163"/>
    </source>
</evidence>
<dbReference type="PROSITE" id="PS50943">
    <property type="entry name" value="HTH_CROC1"/>
    <property type="match status" value="1"/>
</dbReference>
<dbReference type="Pfam" id="PF13377">
    <property type="entry name" value="Peripla_BP_3"/>
    <property type="match status" value="1"/>
</dbReference>
<sequence>MPPMSETQDRMRPAKAGRNGKSRVTMEAVGRLAGVSQVTVSRALSDPSKVSPKTLEKIREAIEVTGFVPNALAGALASSKSKLVTALVPSITNIVYSTMVNAFGEEMRREGYQILLSSTGVSLEEEEALIATHLSRRPDAVLLTGIHHSPQARKMLLGAGIPVVEVWDTTDSPIDLCVGFSHVAAGRAVADFAADAGYASAGTVSAGDERALRRKAAFADQFLRRTGSEVAQVDFDDAASLANGREGLRRLIDEQEFTRGVIFCSSDLLAHGVLIEAQARGLSTLRDIAVIGFGDQDFAPYTEPALTTVRVDRAALGFTAARALLDRFEGRNPPQPVTDLGFEIVRRRSA</sequence>
<dbReference type="InterPro" id="IPR010982">
    <property type="entry name" value="Lambda_DNA-bd_dom_sf"/>
</dbReference>
<dbReference type="PANTHER" id="PTHR30146">
    <property type="entry name" value="LACI-RELATED TRANSCRIPTIONAL REPRESSOR"/>
    <property type="match status" value="1"/>
</dbReference>